<feature type="coiled-coil region" evidence="1">
    <location>
        <begin position="156"/>
        <end position="317"/>
    </location>
</feature>
<gene>
    <name evidence="3" type="ORF">RND81_11G237800</name>
</gene>
<feature type="coiled-coil region" evidence="1">
    <location>
        <begin position="9"/>
        <end position="89"/>
    </location>
</feature>
<organism evidence="3 4">
    <name type="scientific">Saponaria officinalis</name>
    <name type="common">Common soapwort</name>
    <name type="synonym">Lychnis saponaria</name>
    <dbReference type="NCBI Taxonomy" id="3572"/>
    <lineage>
        <taxon>Eukaryota</taxon>
        <taxon>Viridiplantae</taxon>
        <taxon>Streptophyta</taxon>
        <taxon>Embryophyta</taxon>
        <taxon>Tracheophyta</taxon>
        <taxon>Spermatophyta</taxon>
        <taxon>Magnoliopsida</taxon>
        <taxon>eudicotyledons</taxon>
        <taxon>Gunneridae</taxon>
        <taxon>Pentapetalae</taxon>
        <taxon>Caryophyllales</taxon>
        <taxon>Caryophyllaceae</taxon>
        <taxon>Caryophylleae</taxon>
        <taxon>Saponaria</taxon>
    </lineage>
</organism>
<protein>
    <submittedName>
        <fullName evidence="3">Uncharacterized protein</fullName>
    </submittedName>
</protein>
<name>A0AAW1HQX2_SAPOF</name>
<feature type="coiled-coil region" evidence="1">
    <location>
        <begin position="357"/>
        <end position="388"/>
    </location>
</feature>
<feature type="region of interest" description="Disordered" evidence="2">
    <location>
        <begin position="515"/>
        <end position="536"/>
    </location>
</feature>
<dbReference type="EMBL" id="JBDFQZ010000011">
    <property type="protein sequence ID" value="KAK9678864.1"/>
    <property type="molecule type" value="Genomic_DNA"/>
</dbReference>
<dbReference type="PANTHER" id="PTHR35164:SF9">
    <property type="entry name" value="EXPRESSED PROTEIN"/>
    <property type="match status" value="1"/>
</dbReference>
<evidence type="ECO:0000256" key="2">
    <source>
        <dbReference type="SAM" id="MobiDB-lite"/>
    </source>
</evidence>
<proteinExistence type="predicted"/>
<reference evidence="3" key="1">
    <citation type="submission" date="2024-03" db="EMBL/GenBank/DDBJ databases">
        <title>WGS assembly of Saponaria officinalis var. Norfolk2.</title>
        <authorList>
            <person name="Jenkins J."/>
            <person name="Shu S."/>
            <person name="Grimwood J."/>
            <person name="Barry K."/>
            <person name="Goodstein D."/>
            <person name="Schmutz J."/>
            <person name="Leebens-Mack J."/>
            <person name="Osbourn A."/>
        </authorList>
    </citation>
    <scope>NUCLEOTIDE SEQUENCE [LARGE SCALE GENOMIC DNA]</scope>
    <source>
        <strain evidence="3">JIC</strain>
    </source>
</reference>
<evidence type="ECO:0000313" key="3">
    <source>
        <dbReference type="EMBL" id="KAK9678864.1"/>
    </source>
</evidence>
<feature type="compositionally biased region" description="Basic and acidic residues" evidence="2">
    <location>
        <begin position="567"/>
        <end position="599"/>
    </location>
</feature>
<feature type="region of interest" description="Disordered" evidence="2">
    <location>
        <begin position="552"/>
        <end position="599"/>
    </location>
</feature>
<evidence type="ECO:0000256" key="1">
    <source>
        <dbReference type="SAM" id="Coils"/>
    </source>
</evidence>
<accession>A0AAW1HQX2</accession>
<keyword evidence="4" id="KW-1185">Reference proteome</keyword>
<comment type="caution">
    <text evidence="3">The sequence shown here is derived from an EMBL/GenBank/DDBJ whole genome shotgun (WGS) entry which is preliminary data.</text>
</comment>
<sequence>MHQQVTRREDVGEQELNEVKAELSAMQRDRNRAFEEVKEIKLRLSKISGENNEELSRLKASLQSTSKELKSKEKTIESLQAEVKKAKQFELGSLKKDDELKMMKEQLSHSEASVSQKEALSSDSKKMMEELQMEVEKRKISEAKLFDSFVKQTNQLQEASFMIEKHRLEAASLREKLEALEEEKRHQDEVSRELVEKLRNEVMVVKEGGKCATIETKTLLNEIDFLKNELKQAMEAEENKDKALEDLALALKEVAAESKLAKEKLISTEQLVEAVKEEASNLKKMVKCTEGTYDALLQEQKRETDRLTNIVSRLKLEAEESLLSWSRKEIEFVKCIKKVEDEKNAVQVENTKLTKWMRESKGMNENLNEETKNLRDILNQALNEANVADEGKRQARMENACLKDFIAEKDKALVSLAQETERLRISEAEATESIKQLKRVMSLGSKKAAKKEVVGVDTPERKLTSTFSFDRNQMWPSIPAMTTKSSKDLDEDPPVEEDALAGSIFDLVESPIKDPPLPYHRRTSSACSSTDDRTSLTFENYDDDAAHFDDMEIESSSQGKKKALLKRFGDLLRRKNSHPPKDLPHPPKEVAHSLKEIAA</sequence>
<dbReference type="AlphaFoldDB" id="A0AAW1HQX2"/>
<evidence type="ECO:0000313" key="4">
    <source>
        <dbReference type="Proteomes" id="UP001443914"/>
    </source>
</evidence>
<keyword evidence="1" id="KW-0175">Coiled coil</keyword>
<dbReference type="PANTHER" id="PTHR35164">
    <property type="entry name" value="EXPRESSED PROTEIN"/>
    <property type="match status" value="1"/>
</dbReference>
<dbReference type="Proteomes" id="UP001443914">
    <property type="component" value="Unassembled WGS sequence"/>
</dbReference>